<evidence type="ECO:0000313" key="15">
    <source>
        <dbReference type="EMBL" id="PJR03010.1"/>
    </source>
</evidence>
<accession>A0A2M9R2C4</accession>
<comment type="function">
    <text evidence="14">Catalyzes the oxidation of protoporphyrinogen IX to protoporphyrin IX.</text>
</comment>
<dbReference type="HAMAP" id="MF_02239">
    <property type="entry name" value="HemJ"/>
    <property type="match status" value="1"/>
</dbReference>
<evidence type="ECO:0000256" key="12">
    <source>
        <dbReference type="ARBA" id="ARBA00023136"/>
    </source>
</evidence>
<keyword evidence="11 14" id="KW-0408">Iron</keyword>
<evidence type="ECO:0000256" key="9">
    <source>
        <dbReference type="ARBA" id="ARBA00022989"/>
    </source>
</evidence>
<evidence type="ECO:0000256" key="5">
    <source>
        <dbReference type="ARBA" id="ARBA00022475"/>
    </source>
</evidence>
<dbReference type="RefSeq" id="WP_100678749.1">
    <property type="nucleotide sequence ID" value="NZ_NIPO01000003.1"/>
</dbReference>
<dbReference type="EMBL" id="NIPO01000003">
    <property type="protein sequence ID" value="PJR03010.1"/>
    <property type="molecule type" value="Genomic_DNA"/>
</dbReference>
<evidence type="ECO:0000256" key="10">
    <source>
        <dbReference type="ARBA" id="ARBA00023002"/>
    </source>
</evidence>
<evidence type="ECO:0000256" key="3">
    <source>
        <dbReference type="ARBA" id="ARBA00006501"/>
    </source>
</evidence>
<evidence type="ECO:0000256" key="4">
    <source>
        <dbReference type="ARBA" id="ARBA00017504"/>
    </source>
</evidence>
<dbReference type="GO" id="GO:0046872">
    <property type="term" value="F:metal ion binding"/>
    <property type="evidence" value="ECO:0007669"/>
    <property type="project" value="UniProtKB-KW"/>
</dbReference>
<dbReference type="Proteomes" id="UP000231960">
    <property type="component" value="Unassembled WGS sequence"/>
</dbReference>
<evidence type="ECO:0000256" key="6">
    <source>
        <dbReference type="ARBA" id="ARBA00022617"/>
    </source>
</evidence>
<feature type="transmembrane region" description="Helical" evidence="14">
    <location>
        <begin position="149"/>
        <end position="170"/>
    </location>
</feature>
<dbReference type="UniPathway" id="UPA00251">
    <property type="reaction ID" value="UER00324"/>
</dbReference>
<keyword evidence="7 14" id="KW-0812">Transmembrane</keyword>
<organism evidence="15 16">
    <name type="scientific">Avrilella dinanensis</name>
    <dbReference type="NCBI Taxonomy" id="2008672"/>
    <lineage>
        <taxon>Bacteria</taxon>
        <taxon>Pseudomonadati</taxon>
        <taxon>Bacteroidota</taxon>
        <taxon>Flavobacteriia</taxon>
        <taxon>Flavobacteriales</taxon>
        <taxon>Flavobacteriaceae</taxon>
        <taxon>Avrilella</taxon>
    </lineage>
</organism>
<dbReference type="EC" id="1.3.99.-" evidence="14"/>
<comment type="subcellular location">
    <subcellularLocation>
        <location evidence="1 14">Cell membrane</location>
        <topology evidence="1 14">Multi-pass membrane protein</topology>
    </subcellularLocation>
</comment>
<sequence length="185" mass="22197">MYLYLKALHIIFVVCWFAGLFYVVRLFVYYAEAQDKTEIEKNILSDQYRLMIKRLWSIITFPSAILATIFGVGMLVENPSLLQMPWMHVKLLFVVLLWIYHFRCQQFVTQINQNQMHRKSSFFRVWNEGATLILFSVVFLVVLKNAINWIFGVIGLLSLFILLMIGYKWYKRVRLRKNKDEKHKF</sequence>
<keyword evidence="6 14" id="KW-0349">Heme</keyword>
<dbReference type="GO" id="GO:0005886">
    <property type="term" value="C:plasma membrane"/>
    <property type="evidence" value="ECO:0007669"/>
    <property type="project" value="UniProtKB-SubCell"/>
</dbReference>
<comment type="pathway">
    <text evidence="2 14">Porphyrin-containing compound metabolism; protoporphyrin-IX biosynthesis; protoporphyrin-IX from protoporphyrinogen-IX: step 1/1.</text>
</comment>
<comment type="caution">
    <text evidence="15">The sequence shown here is derived from an EMBL/GenBank/DDBJ whole genome shotgun (WGS) entry which is preliminary data.</text>
</comment>
<dbReference type="GO" id="GO:0006782">
    <property type="term" value="P:protoporphyrinogen IX biosynthetic process"/>
    <property type="evidence" value="ECO:0007669"/>
    <property type="project" value="UniProtKB-UniRule"/>
</dbReference>
<feature type="binding site" description="axial binding residue" evidence="14">
    <location>
        <position position="9"/>
    </location>
    <ligand>
        <name>heme</name>
        <dbReference type="ChEBI" id="CHEBI:30413"/>
    </ligand>
    <ligandPart>
        <name>Fe</name>
        <dbReference type="ChEBI" id="CHEBI:18248"/>
    </ligandPart>
</feature>
<feature type="transmembrane region" description="Helical" evidence="14">
    <location>
        <begin position="121"/>
        <end position="143"/>
    </location>
</feature>
<dbReference type="GO" id="GO:0070818">
    <property type="term" value="F:protoporphyrinogen oxidase activity"/>
    <property type="evidence" value="ECO:0007669"/>
    <property type="project" value="UniProtKB-UniRule"/>
</dbReference>
<keyword evidence="5 14" id="KW-1003">Cell membrane</keyword>
<keyword evidence="8 14" id="KW-0479">Metal-binding</keyword>
<comment type="cofactor">
    <cofactor evidence="14">
        <name>heme b</name>
        <dbReference type="ChEBI" id="CHEBI:60344"/>
    </cofactor>
    <text evidence="14">Binds 1 heme b (iron(II)-protoporphyrin IX) group per subunit.</text>
</comment>
<evidence type="ECO:0000256" key="13">
    <source>
        <dbReference type="ARBA" id="ARBA00048390"/>
    </source>
</evidence>
<reference evidence="15 16" key="1">
    <citation type="submission" date="2017-06" db="EMBL/GenBank/DDBJ databases">
        <title>Description of Avrilella dinanensis gen. nov. sp. nov.</title>
        <authorList>
            <person name="Leyer C."/>
            <person name="Sassi M."/>
            <person name="Minet J."/>
            <person name="Kayal S."/>
            <person name="Cattoir V."/>
        </authorList>
    </citation>
    <scope>NUCLEOTIDE SEQUENCE [LARGE SCALE GENOMIC DNA]</scope>
    <source>
        <strain evidence="15 16">UR159</strain>
    </source>
</reference>
<keyword evidence="10 14" id="KW-0560">Oxidoreductase</keyword>
<dbReference type="PANTHER" id="PTHR40255:SF1">
    <property type="entry name" value="PROTOPORPHYRINOGEN IX OXIDASE"/>
    <property type="match status" value="1"/>
</dbReference>
<evidence type="ECO:0000256" key="7">
    <source>
        <dbReference type="ARBA" id="ARBA00022692"/>
    </source>
</evidence>
<evidence type="ECO:0000313" key="16">
    <source>
        <dbReference type="Proteomes" id="UP000231960"/>
    </source>
</evidence>
<gene>
    <name evidence="15" type="ORF">CDL10_11125</name>
</gene>
<name>A0A2M9R2C4_9FLAO</name>
<keyword evidence="9 14" id="KW-1133">Transmembrane helix</keyword>
<comment type="catalytic activity">
    <reaction evidence="13 14">
        <text>protoporphyrinogen IX + 3 A = protoporphyrin IX + 3 AH2</text>
        <dbReference type="Rhea" id="RHEA:62000"/>
        <dbReference type="ChEBI" id="CHEBI:13193"/>
        <dbReference type="ChEBI" id="CHEBI:17499"/>
        <dbReference type="ChEBI" id="CHEBI:57306"/>
        <dbReference type="ChEBI" id="CHEBI:57307"/>
    </reaction>
</comment>
<evidence type="ECO:0000256" key="1">
    <source>
        <dbReference type="ARBA" id="ARBA00004651"/>
    </source>
</evidence>
<feature type="transmembrane region" description="Helical" evidence="14">
    <location>
        <begin position="55"/>
        <end position="76"/>
    </location>
</feature>
<comment type="similarity">
    <text evidence="3 14">Belongs to the HemJ family.</text>
</comment>
<evidence type="ECO:0000256" key="11">
    <source>
        <dbReference type="ARBA" id="ARBA00023004"/>
    </source>
</evidence>
<feature type="transmembrane region" description="Helical" evidence="14">
    <location>
        <begin position="82"/>
        <end position="100"/>
    </location>
</feature>
<feature type="transmembrane region" description="Helical" evidence="14">
    <location>
        <begin position="6"/>
        <end position="31"/>
    </location>
</feature>
<dbReference type="Pfam" id="PF03653">
    <property type="entry name" value="UPF0093"/>
    <property type="match status" value="1"/>
</dbReference>
<protein>
    <recommendedName>
        <fullName evidence="4 14">Protoporphyrinogen IX oxidase</fullName>
        <shortName evidence="14">PPO</shortName>
        <ecNumber evidence="14">1.3.99.-</ecNumber>
    </recommendedName>
</protein>
<feature type="binding site" description="axial binding residue" evidence="14">
    <location>
        <position position="90"/>
    </location>
    <ligand>
        <name>heme</name>
        <dbReference type="ChEBI" id="CHEBI:30413"/>
    </ligand>
    <ligandPart>
        <name>Fe</name>
        <dbReference type="ChEBI" id="CHEBI:18248"/>
    </ligandPart>
</feature>
<evidence type="ECO:0000256" key="8">
    <source>
        <dbReference type="ARBA" id="ARBA00022723"/>
    </source>
</evidence>
<dbReference type="InterPro" id="IPR005265">
    <property type="entry name" value="HemJ-like"/>
</dbReference>
<dbReference type="PANTHER" id="PTHR40255">
    <property type="entry name" value="UPF0093 MEMBRANE PROTEIN SLR1790"/>
    <property type="match status" value="1"/>
</dbReference>
<dbReference type="OrthoDB" id="9800824at2"/>
<dbReference type="AlphaFoldDB" id="A0A2M9R2C4"/>
<keyword evidence="12 14" id="KW-0472">Membrane</keyword>
<evidence type="ECO:0000256" key="2">
    <source>
        <dbReference type="ARBA" id="ARBA00005073"/>
    </source>
</evidence>
<proteinExistence type="inferred from homology"/>
<comment type="subunit">
    <text evidence="14">Homodimer.</text>
</comment>
<evidence type="ECO:0000256" key="14">
    <source>
        <dbReference type="HAMAP-Rule" id="MF_02239"/>
    </source>
</evidence>
<keyword evidence="16" id="KW-1185">Reference proteome</keyword>